<dbReference type="Gene3D" id="2.40.10.10">
    <property type="entry name" value="Trypsin-like serine proteases"/>
    <property type="match status" value="3"/>
</dbReference>
<dbReference type="STRING" id="48709.A0A1D2NAL6"/>
<reference evidence="5 6" key="1">
    <citation type="journal article" date="2016" name="Genome Biol. Evol.">
        <title>Gene Family Evolution Reflects Adaptation to Soil Environmental Stressors in the Genome of the Collembolan Orchesella cincta.</title>
        <authorList>
            <person name="Faddeeva-Vakhrusheva A."/>
            <person name="Derks M.F."/>
            <person name="Anvar S.Y."/>
            <person name="Agamennone V."/>
            <person name="Suring W."/>
            <person name="Smit S."/>
            <person name="van Straalen N.M."/>
            <person name="Roelofs D."/>
        </authorList>
    </citation>
    <scope>NUCLEOTIDE SEQUENCE [LARGE SCALE GENOMIC DNA]</scope>
    <source>
        <tissue evidence="5">Mixed pool</tissue>
    </source>
</reference>
<dbReference type="Proteomes" id="UP000094527">
    <property type="component" value="Unassembled WGS sequence"/>
</dbReference>
<evidence type="ECO:0000256" key="2">
    <source>
        <dbReference type="ARBA" id="ARBA00024195"/>
    </source>
</evidence>
<dbReference type="PROSITE" id="PS50240">
    <property type="entry name" value="TRYPSIN_DOM"/>
    <property type="match status" value="1"/>
</dbReference>
<keyword evidence="3" id="KW-0645">Protease</keyword>
<dbReference type="AlphaFoldDB" id="A0A1D2NAL6"/>
<name>A0A1D2NAL6_ORCCI</name>
<dbReference type="InterPro" id="IPR001254">
    <property type="entry name" value="Trypsin_dom"/>
</dbReference>
<keyword evidence="3" id="KW-0720">Serine protease</keyword>
<comment type="caution">
    <text evidence="5">The sequence shown here is derived from an EMBL/GenBank/DDBJ whole genome shotgun (WGS) entry which is preliminary data.</text>
</comment>
<feature type="domain" description="Peptidase S1" evidence="4">
    <location>
        <begin position="180"/>
        <end position="495"/>
    </location>
</feature>
<comment type="similarity">
    <text evidence="2">Belongs to the peptidase S1 family. CLIP subfamily.</text>
</comment>
<dbReference type="PROSITE" id="PS00135">
    <property type="entry name" value="TRYPSIN_SER"/>
    <property type="match status" value="1"/>
</dbReference>
<organism evidence="5 6">
    <name type="scientific">Orchesella cincta</name>
    <name type="common">Springtail</name>
    <name type="synonym">Podura cincta</name>
    <dbReference type="NCBI Taxonomy" id="48709"/>
    <lineage>
        <taxon>Eukaryota</taxon>
        <taxon>Metazoa</taxon>
        <taxon>Ecdysozoa</taxon>
        <taxon>Arthropoda</taxon>
        <taxon>Hexapoda</taxon>
        <taxon>Collembola</taxon>
        <taxon>Entomobryomorpha</taxon>
        <taxon>Entomobryoidea</taxon>
        <taxon>Orchesellidae</taxon>
        <taxon>Orchesellinae</taxon>
        <taxon>Orchesella</taxon>
    </lineage>
</organism>
<evidence type="ECO:0000259" key="4">
    <source>
        <dbReference type="PROSITE" id="PS50240"/>
    </source>
</evidence>
<evidence type="ECO:0000256" key="3">
    <source>
        <dbReference type="RuleBase" id="RU363034"/>
    </source>
</evidence>
<dbReference type="InterPro" id="IPR033116">
    <property type="entry name" value="TRYPSIN_SER"/>
</dbReference>
<keyword evidence="1" id="KW-1015">Disulfide bond</keyword>
<dbReference type="InterPro" id="IPR009003">
    <property type="entry name" value="Peptidase_S1_PA"/>
</dbReference>
<dbReference type="GO" id="GO:0004252">
    <property type="term" value="F:serine-type endopeptidase activity"/>
    <property type="evidence" value="ECO:0007669"/>
    <property type="project" value="InterPro"/>
</dbReference>
<evidence type="ECO:0000313" key="6">
    <source>
        <dbReference type="Proteomes" id="UP000094527"/>
    </source>
</evidence>
<dbReference type="InterPro" id="IPR051487">
    <property type="entry name" value="Ser/Thr_Proteases_Immune/Dev"/>
</dbReference>
<dbReference type="PROSITE" id="PS00134">
    <property type="entry name" value="TRYPSIN_HIS"/>
    <property type="match status" value="1"/>
</dbReference>
<dbReference type="SUPFAM" id="SSF50494">
    <property type="entry name" value="Trypsin-like serine proteases"/>
    <property type="match status" value="2"/>
</dbReference>
<keyword evidence="6" id="KW-1185">Reference proteome</keyword>
<proteinExistence type="inferred from homology"/>
<sequence length="502" mass="56134">MELPEMMEDKLVDVSWFFRNKFEYFYKSIVVAILPSKKTLKKDISAQQILEVEQYDFNLFHAFQKLAFGKMDLDICTLKLKNPLNFNDPTTKILPLCLPTQYLDKELIGFEAHSSGWKVYNEMDATATPSVNNVVFEYFTMSSIKISPRAHCRTNVFPLLVSESFTCSRAAPLSEVYGINSGGSPVMISSKSSPSQFVMIGIHAWSSYMVFDAKPPTSLETNVSGGTVINDKTILTAAHCVRRIDKKSIIRELVPPGNFSVKIRRYAGTQYYDNNSVEVEVEYVVPHPLFKGPLSTGANYDVALLILKKRLDFNEHRMWVSPICLPETGETVGEAGREDALTLGFGRNDVFTGGKFPTVLQQLQIRILSKIKCSENWDKAIEAARIAFPKQKYSDAVLDLTNRVCAGTENNITNYKDALPGDSGGPLMVALMRNDTSTVKPGSETNPFIQVGVTSIVNFPILKALHNKSDPPTVVIYMSVQDMLPFIDYYSLAVEARWCARG</sequence>
<dbReference type="PRINTS" id="PR00722">
    <property type="entry name" value="CHYMOTRYPSIN"/>
</dbReference>
<dbReference type="InterPro" id="IPR043504">
    <property type="entry name" value="Peptidase_S1_PA_chymotrypsin"/>
</dbReference>
<dbReference type="EMBL" id="LJIJ01000124">
    <property type="protein sequence ID" value="ODN02115.1"/>
    <property type="molecule type" value="Genomic_DNA"/>
</dbReference>
<dbReference type="PANTHER" id="PTHR24256">
    <property type="entry name" value="TRYPTASE-RELATED"/>
    <property type="match status" value="1"/>
</dbReference>
<keyword evidence="3" id="KW-0378">Hydrolase</keyword>
<evidence type="ECO:0000256" key="1">
    <source>
        <dbReference type="ARBA" id="ARBA00023157"/>
    </source>
</evidence>
<accession>A0A1D2NAL6</accession>
<evidence type="ECO:0000313" key="5">
    <source>
        <dbReference type="EMBL" id="ODN02115.1"/>
    </source>
</evidence>
<protein>
    <submittedName>
        <fullName evidence="5">Serine proteinase stubble</fullName>
    </submittedName>
</protein>
<dbReference type="InterPro" id="IPR018114">
    <property type="entry name" value="TRYPSIN_HIS"/>
</dbReference>
<dbReference type="InterPro" id="IPR001314">
    <property type="entry name" value="Peptidase_S1A"/>
</dbReference>
<dbReference type="Pfam" id="PF00089">
    <property type="entry name" value="Trypsin"/>
    <property type="match status" value="1"/>
</dbReference>
<dbReference type="GO" id="GO:0006508">
    <property type="term" value="P:proteolysis"/>
    <property type="evidence" value="ECO:0007669"/>
    <property type="project" value="UniProtKB-KW"/>
</dbReference>
<dbReference type="SMART" id="SM00020">
    <property type="entry name" value="Tryp_SPc"/>
    <property type="match status" value="1"/>
</dbReference>
<gene>
    <name evidence="5" type="ORF">Ocin01_04558</name>
</gene>